<name>S0B306_ENTIV</name>
<dbReference type="VEuPathDB" id="AmoebaDB:EIN_380950"/>
<keyword evidence="1" id="KW-0175">Coiled coil</keyword>
<feature type="region of interest" description="Disordered" evidence="2">
    <location>
        <begin position="371"/>
        <end position="394"/>
    </location>
</feature>
<evidence type="ECO:0000313" key="3">
    <source>
        <dbReference type="EMBL" id="BAN41599.1"/>
    </source>
</evidence>
<accession>S0B306</accession>
<sequence length="424" mass="48941">MMDNTITINSVELFNLYNNKEITDDIVLEYLSDCVTCDQKLAVVSVMDRLSQEQISVIYSLGNWKIVRMMINWLIEVSTSNGKTENKLGISIVNSIANFIITNKDDFIEEIKTLNEKKESFKENIAALLKSVLSKVSQPKERKKKIERKSLEKKVPEKKLEKKSKFVVESDEEDTRSKLQKRKKKVEKKEIEVHKKRPIFSEPEVKRVRRRNRDVDDDAEDDVQFGKEPRQGINTISKNKEAYLKGLINYGCVDNMKSNLLLQQIASLGPDMDLNTDVDFLNQSPNPNPVFKIPEPFPSNYMNTKLVFGKMSKNKDKPYVKCASTLILPKNDDFEAKGGEMFKTTFSKIHTLSVSEPPTQRQSNANSYIAYDDQPNREYDETGFEQGPPTEYKPLNVLTGRRTQTDSYDPFTFFRIGYKQYDKV</sequence>
<protein>
    <submittedName>
        <fullName evidence="3">Uncharacterized protein</fullName>
    </submittedName>
</protein>
<dbReference type="AlphaFoldDB" id="S0B306"/>
<reference evidence="3" key="1">
    <citation type="submission" date="2012-06" db="EMBL/GenBank/DDBJ databases">
        <title>Short 5' UTR of Entamoeba genes.</title>
        <authorList>
            <person name="Hiranuka K."/>
            <person name="Kumagai M."/>
            <person name="Wakaguri H."/>
            <person name="Suzuki Y."/>
            <person name="Sugano S."/>
            <person name="Watanabe J."/>
            <person name="Makioka A."/>
        </authorList>
    </citation>
    <scope>NUCLEOTIDE SEQUENCE</scope>
    <source>
        <strain evidence="3">IP1</strain>
    </source>
</reference>
<organism evidence="3">
    <name type="scientific">Entamoeba invadens</name>
    <dbReference type="NCBI Taxonomy" id="33085"/>
    <lineage>
        <taxon>Eukaryota</taxon>
        <taxon>Amoebozoa</taxon>
        <taxon>Evosea</taxon>
        <taxon>Archamoebae</taxon>
        <taxon>Mastigamoebida</taxon>
        <taxon>Entamoebidae</taxon>
        <taxon>Entamoeba</taxon>
    </lineage>
</organism>
<dbReference type="EMBL" id="AK423171">
    <property type="protein sequence ID" value="BAN41599.1"/>
    <property type="molecule type" value="mRNA"/>
</dbReference>
<feature type="coiled-coil region" evidence="1">
    <location>
        <begin position="104"/>
        <end position="131"/>
    </location>
</feature>
<evidence type="ECO:0000256" key="2">
    <source>
        <dbReference type="SAM" id="MobiDB-lite"/>
    </source>
</evidence>
<evidence type="ECO:0000256" key="1">
    <source>
        <dbReference type="SAM" id="Coils"/>
    </source>
</evidence>
<proteinExistence type="evidence at transcript level"/>